<dbReference type="GO" id="GO:0022857">
    <property type="term" value="F:transmembrane transporter activity"/>
    <property type="evidence" value="ECO:0007669"/>
    <property type="project" value="InterPro"/>
</dbReference>
<evidence type="ECO:0000256" key="5">
    <source>
        <dbReference type="ARBA" id="ARBA00022692"/>
    </source>
</evidence>
<comment type="caution">
    <text evidence="10">The sequence shown here is derived from an EMBL/GenBank/DDBJ whole genome shotgun (WGS) entry which is preliminary data.</text>
</comment>
<keyword evidence="6 9" id="KW-1133">Transmembrane helix</keyword>
<evidence type="ECO:0000313" key="11">
    <source>
        <dbReference type="Proteomes" id="UP000274391"/>
    </source>
</evidence>
<evidence type="ECO:0000256" key="7">
    <source>
        <dbReference type="ARBA" id="ARBA00023136"/>
    </source>
</evidence>
<dbReference type="GO" id="GO:0033214">
    <property type="term" value="P:siderophore-iron import into cell"/>
    <property type="evidence" value="ECO:0007669"/>
    <property type="project" value="TreeGrafter"/>
</dbReference>
<evidence type="ECO:0000313" key="10">
    <source>
        <dbReference type="EMBL" id="RRJ86951.1"/>
    </source>
</evidence>
<protein>
    <submittedName>
        <fullName evidence="10">Iron ABC transporter permease</fullName>
    </submittedName>
</protein>
<dbReference type="SUPFAM" id="SSF81345">
    <property type="entry name" value="ABC transporter involved in vitamin B12 uptake, BtuC"/>
    <property type="match status" value="1"/>
</dbReference>
<evidence type="ECO:0000256" key="9">
    <source>
        <dbReference type="SAM" id="Phobius"/>
    </source>
</evidence>
<gene>
    <name evidence="10" type="ORF">EG850_05960</name>
</gene>
<proteinExistence type="inferred from homology"/>
<accession>A0A3P3VVX1</accession>
<keyword evidence="5 9" id="KW-0812">Transmembrane</keyword>
<dbReference type="Pfam" id="PF01032">
    <property type="entry name" value="FecCD"/>
    <property type="match status" value="1"/>
</dbReference>
<dbReference type="PANTHER" id="PTHR30472">
    <property type="entry name" value="FERRIC ENTEROBACTIN TRANSPORT SYSTEM PERMEASE PROTEIN"/>
    <property type="match status" value="1"/>
</dbReference>
<dbReference type="InterPro" id="IPR037294">
    <property type="entry name" value="ABC_BtuC-like"/>
</dbReference>
<feature type="transmembrane region" description="Helical" evidence="9">
    <location>
        <begin position="146"/>
        <end position="166"/>
    </location>
</feature>
<dbReference type="OrthoDB" id="9782305at2"/>
<dbReference type="FunFam" id="1.10.3470.10:FF:000001">
    <property type="entry name" value="Vitamin B12 ABC transporter permease BtuC"/>
    <property type="match status" value="1"/>
</dbReference>
<keyword evidence="3" id="KW-0813">Transport</keyword>
<reference evidence="10 11" key="1">
    <citation type="submission" date="2018-11" db="EMBL/GenBank/DDBJ databases">
        <title>YIM 102482-1 draft genome.</title>
        <authorList>
            <person name="Li G."/>
            <person name="Jiang Y."/>
        </authorList>
    </citation>
    <scope>NUCLEOTIDE SEQUENCE [LARGE SCALE GENOMIC DNA]</scope>
    <source>
        <strain evidence="10 11">YIM 102482-1</strain>
    </source>
</reference>
<dbReference type="PANTHER" id="PTHR30472:SF1">
    <property type="entry name" value="FE(3+) DICITRATE TRANSPORT SYSTEM PERMEASE PROTEIN FECC-RELATED"/>
    <property type="match status" value="1"/>
</dbReference>
<evidence type="ECO:0000256" key="8">
    <source>
        <dbReference type="SAM" id="MobiDB-lite"/>
    </source>
</evidence>
<comment type="subcellular location">
    <subcellularLocation>
        <location evidence="1">Cell membrane</location>
        <topology evidence="1">Multi-pass membrane protein</topology>
    </subcellularLocation>
</comment>
<feature type="transmembrane region" description="Helical" evidence="9">
    <location>
        <begin position="266"/>
        <end position="293"/>
    </location>
</feature>
<evidence type="ECO:0000256" key="1">
    <source>
        <dbReference type="ARBA" id="ARBA00004651"/>
    </source>
</evidence>
<evidence type="ECO:0000256" key="2">
    <source>
        <dbReference type="ARBA" id="ARBA00007935"/>
    </source>
</evidence>
<feature type="region of interest" description="Disordered" evidence="8">
    <location>
        <begin position="1"/>
        <end position="26"/>
    </location>
</feature>
<name>A0A3P3VVX1_9MICO</name>
<dbReference type="AlphaFoldDB" id="A0A3P3VVX1"/>
<feature type="transmembrane region" description="Helical" evidence="9">
    <location>
        <begin position="91"/>
        <end position="108"/>
    </location>
</feature>
<dbReference type="GO" id="GO:0005886">
    <property type="term" value="C:plasma membrane"/>
    <property type="evidence" value="ECO:0007669"/>
    <property type="project" value="UniProtKB-SubCell"/>
</dbReference>
<dbReference type="Gene3D" id="1.10.3470.10">
    <property type="entry name" value="ABC transporter involved in vitamin B12 uptake, BtuC"/>
    <property type="match status" value="1"/>
</dbReference>
<feature type="transmembrane region" description="Helical" evidence="9">
    <location>
        <begin position="223"/>
        <end position="246"/>
    </location>
</feature>
<organism evidence="10 11">
    <name type="scientific">Gulosibacter macacae</name>
    <dbReference type="NCBI Taxonomy" id="2488791"/>
    <lineage>
        <taxon>Bacteria</taxon>
        <taxon>Bacillati</taxon>
        <taxon>Actinomycetota</taxon>
        <taxon>Actinomycetes</taxon>
        <taxon>Micrococcales</taxon>
        <taxon>Microbacteriaceae</taxon>
        <taxon>Gulosibacter</taxon>
    </lineage>
</organism>
<evidence type="ECO:0000256" key="4">
    <source>
        <dbReference type="ARBA" id="ARBA00022475"/>
    </source>
</evidence>
<dbReference type="Proteomes" id="UP000274391">
    <property type="component" value="Unassembled WGS sequence"/>
</dbReference>
<sequence length="363" mass="36042">MRRPVVAIHPAATAPTTRSPDDRVQAPSPIAARRSAAALAIPALLVVLGMLVLASFVFGVRDVTFGDVIAGMQGQTDTIAEAAVAARVPRTILGVLAGAALAISGAVMQGITRNPIADPGILGVTSGAAFAVVLGLAAFGLTSSWGFIGMAIIGAAGAAAFVYGVGSLGPDGATPLKLALAGAAVTAALTSLVAAVLLPRADLMQGFQSWQIGGLGGADWSKLAALAPIIVLGLAICLSGAGGLNALSLGDDVAVSLGVQVTRTRLIAATGAVILAGAVTAIAGPIAFVGLVVPHLCRILAGADYRWLLPLSGIAGAIPLLASDVIGRLVAPANQEIQVGIVTALIGAPVFIWVVRKRSVRAL</sequence>
<feature type="transmembrane region" description="Helical" evidence="9">
    <location>
        <begin position="178"/>
        <end position="198"/>
    </location>
</feature>
<dbReference type="InterPro" id="IPR000522">
    <property type="entry name" value="ABC_transptr_permease_BtuC"/>
</dbReference>
<evidence type="ECO:0000256" key="3">
    <source>
        <dbReference type="ARBA" id="ARBA00022448"/>
    </source>
</evidence>
<dbReference type="EMBL" id="RQVS01000006">
    <property type="protein sequence ID" value="RRJ86951.1"/>
    <property type="molecule type" value="Genomic_DNA"/>
</dbReference>
<keyword evidence="7 9" id="KW-0472">Membrane</keyword>
<comment type="similarity">
    <text evidence="2">Belongs to the binding-protein-dependent transport system permease family. FecCD subfamily.</text>
</comment>
<keyword evidence="4" id="KW-1003">Cell membrane</keyword>
<dbReference type="RefSeq" id="WP_124971449.1">
    <property type="nucleotide sequence ID" value="NZ_RQVS01000006.1"/>
</dbReference>
<feature type="transmembrane region" description="Helical" evidence="9">
    <location>
        <begin position="120"/>
        <end position="139"/>
    </location>
</feature>
<feature type="transmembrane region" description="Helical" evidence="9">
    <location>
        <begin position="337"/>
        <end position="355"/>
    </location>
</feature>
<feature type="transmembrane region" description="Helical" evidence="9">
    <location>
        <begin position="36"/>
        <end position="60"/>
    </location>
</feature>
<evidence type="ECO:0000256" key="6">
    <source>
        <dbReference type="ARBA" id="ARBA00022989"/>
    </source>
</evidence>
<keyword evidence="11" id="KW-1185">Reference proteome</keyword>
<dbReference type="CDD" id="cd06550">
    <property type="entry name" value="TM_ABC_iron-siderophores_like"/>
    <property type="match status" value="1"/>
</dbReference>